<dbReference type="GO" id="GO:0005930">
    <property type="term" value="C:axoneme"/>
    <property type="evidence" value="ECO:0007669"/>
    <property type="project" value="UniProtKB-SubCell"/>
</dbReference>
<dbReference type="Gene3D" id="3.80.10.10">
    <property type="entry name" value="Ribonuclease Inhibitor"/>
    <property type="match status" value="1"/>
</dbReference>
<keyword evidence="3" id="KW-1185">Reference proteome</keyword>
<evidence type="ECO:0000313" key="2">
    <source>
        <dbReference type="EMBL" id="GAX76629.1"/>
    </source>
</evidence>
<dbReference type="SUPFAM" id="SSF52047">
    <property type="entry name" value="RNI-like"/>
    <property type="match status" value="1"/>
</dbReference>
<comment type="caution">
    <text evidence="2">The sequence shown here is derived from an EMBL/GenBank/DDBJ whole genome shotgun (WGS) entry which is preliminary data.</text>
</comment>
<evidence type="ECO:0000256" key="1">
    <source>
        <dbReference type="ARBA" id="ARBA00004430"/>
    </source>
</evidence>
<reference evidence="2 3" key="1">
    <citation type="submission" date="2017-08" db="EMBL/GenBank/DDBJ databases">
        <title>Acidophilic green algal genome provides insights into adaptation to an acidic environment.</title>
        <authorList>
            <person name="Hirooka S."/>
            <person name="Hirose Y."/>
            <person name="Kanesaki Y."/>
            <person name="Higuchi S."/>
            <person name="Fujiwara T."/>
            <person name="Onuma R."/>
            <person name="Era A."/>
            <person name="Ohbayashi R."/>
            <person name="Uzuka A."/>
            <person name="Nozaki H."/>
            <person name="Yoshikawa H."/>
            <person name="Miyagishima S.Y."/>
        </authorList>
    </citation>
    <scope>NUCLEOTIDE SEQUENCE [LARGE SCALE GENOMIC DNA]</scope>
    <source>
        <strain evidence="2 3">NIES-2499</strain>
    </source>
</reference>
<protein>
    <submittedName>
        <fullName evidence="2">Uncharacterized protein</fullName>
    </submittedName>
</protein>
<comment type="subcellular location">
    <subcellularLocation>
        <location evidence="1">Cytoplasm</location>
        <location evidence="1">Cytoskeleton</location>
        <location evidence="1">Cilium axoneme</location>
    </subcellularLocation>
</comment>
<gene>
    <name evidence="2" type="ORF">CEUSTIGMA_g4075.t1</name>
</gene>
<dbReference type="EMBL" id="BEGY01000018">
    <property type="protein sequence ID" value="GAX76629.1"/>
    <property type="molecule type" value="Genomic_DNA"/>
</dbReference>
<evidence type="ECO:0000313" key="3">
    <source>
        <dbReference type="Proteomes" id="UP000232323"/>
    </source>
</evidence>
<dbReference type="OrthoDB" id="529833at2759"/>
<dbReference type="Proteomes" id="UP000232323">
    <property type="component" value="Unassembled WGS sequence"/>
</dbReference>
<organism evidence="2 3">
    <name type="scientific">Chlamydomonas eustigma</name>
    <dbReference type="NCBI Taxonomy" id="1157962"/>
    <lineage>
        <taxon>Eukaryota</taxon>
        <taxon>Viridiplantae</taxon>
        <taxon>Chlorophyta</taxon>
        <taxon>core chlorophytes</taxon>
        <taxon>Chlorophyceae</taxon>
        <taxon>CS clade</taxon>
        <taxon>Chlamydomonadales</taxon>
        <taxon>Chlamydomonadaceae</taxon>
        <taxon>Chlamydomonas</taxon>
    </lineage>
</organism>
<proteinExistence type="predicted"/>
<dbReference type="AlphaFoldDB" id="A0A250X119"/>
<sequence>MASSDTELDDLRTPLGDASIDGRALSECADANPASEKGVREMLCDFEELDIVEASHLPDGIVRNISSYLTNESSSLLTLLAMCGTCRQWRNAVQELELDNCLSFDGFDNVFSQQPMVQRFRKLSATSKEEVFVAAAKLFSGYSEAALSGDGATDRVLVNLARRVGSSLKKFKIHNSSNVTDAGLHALLSRSCNLQHVHLEELSKAVSGEFLVDLFERCRNIQSVSLSAMPSVSWAQCKASAHTWPELSITKLHVRGVNLDSEFGILLNRMPRLAELEIDGHARNITAAALSCCCLTRVSYQVASRSHLDEALAALVTLPQLKTLELIVKNFTLCSDQLRVVGMLPLVELRLDSYIYKQQPTLSRSSYSHVDNEGVKALVDSICNRWCAMASEMQPLKLSMCGATALTHDAVSALLRLPILTELDIGGCCRIIAMDKMRLVAKVRAGREMLESGRRPSMRNSRFPGLFL</sequence>
<name>A0A250X119_9CHLO</name>
<dbReference type="InterPro" id="IPR032675">
    <property type="entry name" value="LRR_dom_sf"/>
</dbReference>
<accession>A0A250X119</accession>